<dbReference type="EMBL" id="CP017258">
    <property type="protein sequence ID" value="AQW88480.1"/>
    <property type="molecule type" value="Genomic_DNA"/>
</dbReference>
<evidence type="ECO:0000313" key="1">
    <source>
        <dbReference type="EMBL" id="AQW88480.1"/>
    </source>
</evidence>
<dbReference type="AlphaFoldDB" id="A0A1S6U9V8"/>
<accession>A0A1S6U9V8</accession>
<organism evidence="1 2">
    <name type="scientific">Campylobacter pinnipediorum subsp. caledonicus</name>
    <dbReference type="NCBI Taxonomy" id="1874362"/>
    <lineage>
        <taxon>Bacteria</taxon>
        <taxon>Pseudomonadati</taxon>
        <taxon>Campylobacterota</taxon>
        <taxon>Epsilonproteobacteria</taxon>
        <taxon>Campylobacterales</taxon>
        <taxon>Campylobacteraceae</taxon>
        <taxon>Campylobacter</taxon>
    </lineage>
</organism>
<name>A0A1S6U9V8_9BACT</name>
<reference evidence="2" key="1">
    <citation type="submission" date="2016-09" db="EMBL/GenBank/DDBJ databases">
        <title>Comparative genomics of the Campylobacter concisus group.</title>
        <authorList>
            <person name="Miller W.G."/>
            <person name="Yee E."/>
            <person name="Chapman M.H."/>
            <person name="Huynh S."/>
            <person name="Bono J.L."/>
            <person name="On S.L.W."/>
            <person name="StLeger J."/>
            <person name="Foster G."/>
            <person name="Parker C.T."/>
        </authorList>
    </citation>
    <scope>NUCLEOTIDE SEQUENCE [LARGE SCALE GENOMIC DNA]</scope>
    <source>
        <strain evidence="2">RM18021</strain>
    </source>
</reference>
<dbReference type="RefSeq" id="WP_078424836.1">
    <property type="nucleotide sequence ID" value="NZ_CP017258.1"/>
</dbReference>
<dbReference type="Proteomes" id="UP000190868">
    <property type="component" value="Chromosome"/>
</dbReference>
<sequence length="144" mass="17201">MQLNFKLNCLLAFREFLVYHHKSLEFRAKVFAAIIGSKFDPSEDDFVMLYDIANEIYSDDETRKTFLVKATKEYVAKVKTKDRLTLDSLLMSIDRDLKTHKRYAKKIDFAHLRRLMSGCEHEMLIQQRVYEFLISEVKRYLHII</sequence>
<evidence type="ECO:0000313" key="2">
    <source>
        <dbReference type="Proteomes" id="UP000190868"/>
    </source>
</evidence>
<gene>
    <name evidence="1" type="ORF">CPIN18021_1703</name>
</gene>
<protein>
    <submittedName>
        <fullName evidence="1">Uncharacterized protein</fullName>
    </submittedName>
</protein>
<proteinExistence type="predicted"/>
<keyword evidence="2" id="KW-1185">Reference proteome</keyword>